<keyword evidence="9" id="KW-1185">Reference proteome</keyword>
<feature type="transmembrane region" description="Helical" evidence="7">
    <location>
        <begin position="295"/>
        <end position="314"/>
    </location>
</feature>
<dbReference type="STRING" id="43064.SAMN04488086_1315"/>
<dbReference type="InterPro" id="IPR014047">
    <property type="entry name" value="Chr_Tranpt_l_chain"/>
</dbReference>
<comment type="subcellular location">
    <subcellularLocation>
        <location evidence="1">Cell membrane</location>
        <topology evidence="1">Multi-pass membrane protein</topology>
    </subcellularLocation>
</comment>
<protein>
    <submittedName>
        <fullName evidence="8">Chromate transporter</fullName>
    </submittedName>
</protein>
<feature type="transmembrane region" description="Helical" evidence="7">
    <location>
        <begin position="238"/>
        <end position="259"/>
    </location>
</feature>
<dbReference type="PANTHER" id="PTHR33567:SF3">
    <property type="entry name" value="CHROMATE ION TRANSPORTER (EUROFUNG)"/>
    <property type="match status" value="1"/>
</dbReference>
<dbReference type="Pfam" id="PF02417">
    <property type="entry name" value="Chromate_transp"/>
    <property type="match status" value="2"/>
</dbReference>
<keyword evidence="5 7" id="KW-1133">Transmembrane helix</keyword>
<dbReference type="EMBL" id="FWEY01000017">
    <property type="protein sequence ID" value="SLM53322.1"/>
    <property type="molecule type" value="Genomic_DNA"/>
</dbReference>
<keyword evidence="4 7" id="KW-0812">Transmembrane</keyword>
<comment type="similarity">
    <text evidence="2">Belongs to the chromate ion transporter (CHR) (TC 2.A.51) family.</text>
</comment>
<keyword evidence="3" id="KW-1003">Cell membrane</keyword>
<dbReference type="InterPro" id="IPR003370">
    <property type="entry name" value="Chromate_transpt"/>
</dbReference>
<evidence type="ECO:0000256" key="4">
    <source>
        <dbReference type="ARBA" id="ARBA00022692"/>
    </source>
</evidence>
<dbReference type="GO" id="GO:0005886">
    <property type="term" value="C:plasma membrane"/>
    <property type="evidence" value="ECO:0007669"/>
    <property type="project" value="UniProtKB-SubCell"/>
</dbReference>
<dbReference type="RefSeq" id="WP_245830792.1">
    <property type="nucleotide sequence ID" value="NZ_FONM01000031.1"/>
</dbReference>
<gene>
    <name evidence="8" type="ORF">TPAS_3050</name>
</gene>
<proteinExistence type="inferred from homology"/>
<feature type="transmembrane region" description="Helical" evidence="7">
    <location>
        <begin position="320"/>
        <end position="339"/>
    </location>
</feature>
<organism evidence="8 9">
    <name type="scientific">Trichococcus pasteurii</name>
    <dbReference type="NCBI Taxonomy" id="43064"/>
    <lineage>
        <taxon>Bacteria</taxon>
        <taxon>Bacillati</taxon>
        <taxon>Bacillota</taxon>
        <taxon>Bacilli</taxon>
        <taxon>Lactobacillales</taxon>
        <taxon>Carnobacteriaceae</taxon>
        <taxon>Trichococcus</taxon>
    </lineage>
</organism>
<evidence type="ECO:0000256" key="2">
    <source>
        <dbReference type="ARBA" id="ARBA00005262"/>
    </source>
</evidence>
<evidence type="ECO:0000313" key="9">
    <source>
        <dbReference type="Proteomes" id="UP000195985"/>
    </source>
</evidence>
<dbReference type="AlphaFoldDB" id="A0A1W1IK14"/>
<feature type="transmembrane region" description="Helical" evidence="7">
    <location>
        <begin position="195"/>
        <end position="218"/>
    </location>
</feature>
<accession>A0A1W1IK14</accession>
<feature type="transmembrane region" description="Helical" evidence="7">
    <location>
        <begin position="12"/>
        <end position="32"/>
    </location>
</feature>
<dbReference type="GO" id="GO:0015109">
    <property type="term" value="F:chromate transmembrane transporter activity"/>
    <property type="evidence" value="ECO:0007669"/>
    <property type="project" value="InterPro"/>
</dbReference>
<sequence length="363" mass="39747">MTYSKDIYKEICLVFAKLGLFAFGGPAAHIAMMEDELVTKRKWLTKPDFMDLLGFTNLIPGPNSTELAIALGYKRGGKIGLFLAGICFIFPAMTIVLLLAMFYKQYGEVPLIETIFTGIKPVILAVIIQALFRLGQTTIKDTKSLLLFLAAYLLSLMGVGEITILILTGLMMLLIQQSAKWRSRHLAVEPMSLTLLFLTFLKIGSVLYGSGYVLLAFLQAEFIDRYVALTSTQLLDAVAIGQFTPGPVFTTATFVGYLIQGVPGALLATVGIFLPSFLFILLLHPLFNKLRSSKLFAGILDGITVASLALMASVSWQLGMATFVSWISVLIFAVSFIGLIKFKVNSSYLIIMGGFIGWLVTML</sequence>
<feature type="transmembrane region" description="Helical" evidence="7">
    <location>
        <begin position="146"/>
        <end position="175"/>
    </location>
</feature>
<evidence type="ECO:0000256" key="6">
    <source>
        <dbReference type="ARBA" id="ARBA00023136"/>
    </source>
</evidence>
<feature type="transmembrane region" description="Helical" evidence="7">
    <location>
        <begin position="52"/>
        <end position="73"/>
    </location>
</feature>
<feature type="transmembrane region" description="Helical" evidence="7">
    <location>
        <begin position="346"/>
        <end position="362"/>
    </location>
</feature>
<reference evidence="9" key="1">
    <citation type="submission" date="2016-04" db="EMBL/GenBank/DDBJ databases">
        <authorList>
            <person name="Strepis N."/>
        </authorList>
    </citation>
    <scope>NUCLEOTIDE SEQUENCE [LARGE SCALE GENOMIC DNA]</scope>
</reference>
<evidence type="ECO:0000256" key="1">
    <source>
        <dbReference type="ARBA" id="ARBA00004651"/>
    </source>
</evidence>
<dbReference type="Proteomes" id="UP000195985">
    <property type="component" value="Unassembled WGS sequence"/>
</dbReference>
<feature type="transmembrane region" description="Helical" evidence="7">
    <location>
        <begin position="115"/>
        <end position="134"/>
    </location>
</feature>
<evidence type="ECO:0000256" key="5">
    <source>
        <dbReference type="ARBA" id="ARBA00022989"/>
    </source>
</evidence>
<keyword evidence="6 7" id="KW-0472">Membrane</keyword>
<feature type="transmembrane region" description="Helical" evidence="7">
    <location>
        <begin position="80"/>
        <end position="103"/>
    </location>
</feature>
<dbReference type="PANTHER" id="PTHR33567">
    <property type="entry name" value="CHROMATE ION TRANSPORTER (EUROFUNG)"/>
    <property type="match status" value="1"/>
</dbReference>
<feature type="transmembrane region" description="Helical" evidence="7">
    <location>
        <begin position="265"/>
        <end position="283"/>
    </location>
</feature>
<dbReference type="PIRSF" id="PIRSF004810">
    <property type="entry name" value="ChrA"/>
    <property type="match status" value="1"/>
</dbReference>
<evidence type="ECO:0000313" key="8">
    <source>
        <dbReference type="EMBL" id="SLM53322.1"/>
    </source>
</evidence>
<name>A0A1W1IK14_9LACT</name>
<evidence type="ECO:0000256" key="7">
    <source>
        <dbReference type="SAM" id="Phobius"/>
    </source>
</evidence>
<evidence type="ECO:0000256" key="3">
    <source>
        <dbReference type="ARBA" id="ARBA00022475"/>
    </source>
</evidence>